<reference evidence="5" key="1">
    <citation type="submission" date="2020-06" db="EMBL/GenBank/DDBJ databases">
        <authorList>
            <person name="Li T."/>
            <person name="Hu X."/>
            <person name="Zhang T."/>
            <person name="Song X."/>
            <person name="Zhang H."/>
            <person name="Dai N."/>
            <person name="Sheng W."/>
            <person name="Hou X."/>
            <person name="Wei L."/>
        </authorList>
    </citation>
    <scope>NUCLEOTIDE SEQUENCE</scope>
    <source>
        <strain evidence="5">G02</strain>
        <tissue evidence="5">Leaf</tissue>
    </source>
</reference>
<keyword evidence="2" id="KW-0808">Transferase</keyword>
<keyword evidence="3" id="KW-0012">Acyltransferase</keyword>
<dbReference type="GO" id="GO:0016746">
    <property type="term" value="F:acyltransferase activity"/>
    <property type="evidence" value="ECO:0007669"/>
    <property type="project" value="UniProtKB-KW"/>
</dbReference>
<comment type="similarity">
    <text evidence="1">Belongs to the plant acyltransferase family.</text>
</comment>
<dbReference type="PANTHER" id="PTHR31623">
    <property type="entry name" value="F21J9.9"/>
    <property type="match status" value="1"/>
</dbReference>
<evidence type="ECO:0000256" key="1">
    <source>
        <dbReference type="ARBA" id="ARBA00009861"/>
    </source>
</evidence>
<dbReference type="Pfam" id="PF02458">
    <property type="entry name" value="Transferase"/>
    <property type="match status" value="1"/>
</dbReference>
<gene>
    <name evidence="5" type="ORF">Sradi_6719700</name>
</gene>
<keyword evidence="4" id="KW-0732">Signal</keyword>
<evidence type="ECO:0000256" key="2">
    <source>
        <dbReference type="ARBA" id="ARBA00022679"/>
    </source>
</evidence>
<dbReference type="InterPro" id="IPR023213">
    <property type="entry name" value="CAT-like_dom_sf"/>
</dbReference>
<comment type="caution">
    <text evidence="5">The sequence shown here is derived from an EMBL/GenBank/DDBJ whole genome shotgun (WGS) entry which is preliminary data.</text>
</comment>
<dbReference type="AlphaFoldDB" id="A0AAW2JQZ5"/>
<evidence type="ECO:0000256" key="4">
    <source>
        <dbReference type="SAM" id="SignalP"/>
    </source>
</evidence>
<reference evidence="5" key="2">
    <citation type="journal article" date="2024" name="Plant">
        <title>Genomic evolution and insights into agronomic trait innovations of Sesamum species.</title>
        <authorList>
            <person name="Miao H."/>
            <person name="Wang L."/>
            <person name="Qu L."/>
            <person name="Liu H."/>
            <person name="Sun Y."/>
            <person name="Le M."/>
            <person name="Wang Q."/>
            <person name="Wei S."/>
            <person name="Zheng Y."/>
            <person name="Lin W."/>
            <person name="Duan Y."/>
            <person name="Cao H."/>
            <person name="Xiong S."/>
            <person name="Wang X."/>
            <person name="Wei L."/>
            <person name="Li C."/>
            <person name="Ma Q."/>
            <person name="Ju M."/>
            <person name="Zhao R."/>
            <person name="Li G."/>
            <person name="Mu C."/>
            <person name="Tian Q."/>
            <person name="Mei H."/>
            <person name="Zhang T."/>
            <person name="Gao T."/>
            <person name="Zhang H."/>
        </authorList>
    </citation>
    <scope>NUCLEOTIDE SEQUENCE</scope>
    <source>
        <strain evidence="5">G02</strain>
    </source>
</reference>
<sequence length="219" mass="24395">MLKIGLLLTAMTLVLSSLKLEFKLRSIMSAHHRAVEAPHAWRGRCYCRRPSRGGPCRGGIAIGVCVSHMLADLASAMTFLNAWAASCKGEAEVPRFTLDLADYFPPREFPDSPAHLRKLTSNEKKIVTKRFVFNKEKLEALKQAAASPSGSNVKNPTRVEVVSAFIWKHFIDVAKSENPETKRTFAASLAVNLREEQVPSCFGECFRQLLYVNDSVVRC</sequence>
<organism evidence="5">
    <name type="scientific">Sesamum radiatum</name>
    <name type="common">Black benniseed</name>
    <dbReference type="NCBI Taxonomy" id="300843"/>
    <lineage>
        <taxon>Eukaryota</taxon>
        <taxon>Viridiplantae</taxon>
        <taxon>Streptophyta</taxon>
        <taxon>Embryophyta</taxon>
        <taxon>Tracheophyta</taxon>
        <taxon>Spermatophyta</taxon>
        <taxon>Magnoliopsida</taxon>
        <taxon>eudicotyledons</taxon>
        <taxon>Gunneridae</taxon>
        <taxon>Pentapetalae</taxon>
        <taxon>asterids</taxon>
        <taxon>lamiids</taxon>
        <taxon>Lamiales</taxon>
        <taxon>Pedaliaceae</taxon>
        <taxon>Sesamum</taxon>
    </lineage>
</organism>
<accession>A0AAW2JQZ5</accession>
<feature type="chain" id="PRO_5043632341" evidence="4">
    <location>
        <begin position="17"/>
        <end position="219"/>
    </location>
</feature>
<evidence type="ECO:0000256" key="3">
    <source>
        <dbReference type="ARBA" id="ARBA00023315"/>
    </source>
</evidence>
<feature type="signal peptide" evidence="4">
    <location>
        <begin position="1"/>
        <end position="16"/>
    </location>
</feature>
<dbReference type="EMBL" id="JACGWJ010000032">
    <property type="protein sequence ID" value="KAL0296676.1"/>
    <property type="molecule type" value="Genomic_DNA"/>
</dbReference>
<dbReference type="Gene3D" id="3.30.559.10">
    <property type="entry name" value="Chloramphenicol acetyltransferase-like domain"/>
    <property type="match status" value="2"/>
</dbReference>
<protein>
    <submittedName>
        <fullName evidence="5">Stemmadenine O-acetyltransferase</fullName>
    </submittedName>
</protein>
<name>A0AAW2JQZ5_SESRA</name>
<evidence type="ECO:0000313" key="5">
    <source>
        <dbReference type="EMBL" id="KAL0296676.1"/>
    </source>
</evidence>
<proteinExistence type="inferred from homology"/>
<dbReference type="PANTHER" id="PTHR31623:SF17">
    <property type="entry name" value="F21J9.9"/>
    <property type="match status" value="1"/>
</dbReference>